<gene>
    <name evidence="2" type="ORF">DX908_01645</name>
</gene>
<dbReference type="InParanoid" id="A0A371RF91"/>
<dbReference type="OrthoDB" id="7631092at2"/>
<dbReference type="Proteomes" id="UP000264589">
    <property type="component" value="Unassembled WGS sequence"/>
</dbReference>
<reference evidence="2 3" key="1">
    <citation type="submission" date="2018-08" db="EMBL/GenBank/DDBJ databases">
        <title>Parvularcula sp. SM1705, isolated from surface water of the South Sea China.</title>
        <authorList>
            <person name="Sun L."/>
        </authorList>
    </citation>
    <scope>NUCLEOTIDE SEQUENCE [LARGE SCALE GENOMIC DNA]</scope>
    <source>
        <strain evidence="2 3">SM1705</strain>
    </source>
</reference>
<feature type="signal peptide" evidence="1">
    <location>
        <begin position="1"/>
        <end position="24"/>
    </location>
</feature>
<dbReference type="EMBL" id="QUQO01000001">
    <property type="protein sequence ID" value="RFB04095.1"/>
    <property type="molecule type" value="Genomic_DNA"/>
</dbReference>
<sequence length="124" mass="13165">MGNLLGLTATIFAASVFTTSAASASADNAIFVLKLSGDRGWSVECEIERHEDDPLTIRKKGRGDIETISTRGVSGGSCSYAAPGNGELKIIFSNDGQPDQCPFEVEYDQCVGRFSNGSKGSFDF</sequence>
<evidence type="ECO:0000256" key="1">
    <source>
        <dbReference type="SAM" id="SignalP"/>
    </source>
</evidence>
<evidence type="ECO:0000313" key="3">
    <source>
        <dbReference type="Proteomes" id="UP000264589"/>
    </source>
</evidence>
<evidence type="ECO:0000313" key="2">
    <source>
        <dbReference type="EMBL" id="RFB04095.1"/>
    </source>
</evidence>
<name>A0A371RF91_9PROT</name>
<comment type="caution">
    <text evidence="2">The sequence shown here is derived from an EMBL/GenBank/DDBJ whole genome shotgun (WGS) entry which is preliminary data.</text>
</comment>
<proteinExistence type="predicted"/>
<keyword evidence="3" id="KW-1185">Reference proteome</keyword>
<feature type="chain" id="PRO_5016901565" evidence="1">
    <location>
        <begin position="25"/>
        <end position="124"/>
    </location>
</feature>
<organism evidence="2 3">
    <name type="scientific">Parvularcula marina</name>
    <dbReference type="NCBI Taxonomy" id="2292771"/>
    <lineage>
        <taxon>Bacteria</taxon>
        <taxon>Pseudomonadati</taxon>
        <taxon>Pseudomonadota</taxon>
        <taxon>Alphaproteobacteria</taxon>
        <taxon>Parvularculales</taxon>
        <taxon>Parvularculaceae</taxon>
        <taxon>Parvularcula</taxon>
    </lineage>
</organism>
<dbReference type="AlphaFoldDB" id="A0A371RF91"/>
<accession>A0A371RF91</accession>
<keyword evidence="1" id="KW-0732">Signal</keyword>
<protein>
    <submittedName>
        <fullName evidence="2">Uncharacterized protein</fullName>
    </submittedName>
</protein>
<dbReference type="RefSeq" id="WP_116390723.1">
    <property type="nucleotide sequence ID" value="NZ_QUQO01000001.1"/>
</dbReference>